<accession>A0AAW1P9U3</accession>
<keyword evidence="4" id="KW-0963">Cytoplasm</keyword>
<sequence>MGDNSPDGLDQEAAASPKPYSFKSTVTYASAEHAEMVKNALSVDPELRPAVVSRHLTVEGCKLVTSISATDLRTLRAAVGPYCDLLKLASRVLEAFGDPPASDNHLPAS</sequence>
<evidence type="ECO:0000313" key="7">
    <source>
        <dbReference type="EMBL" id="KAK9806454.1"/>
    </source>
</evidence>
<dbReference type="GO" id="GO:0008033">
    <property type="term" value="P:tRNA processing"/>
    <property type="evidence" value="ECO:0007669"/>
    <property type="project" value="UniProtKB-KW"/>
</dbReference>
<comment type="caution">
    <text evidence="7">The sequence shown here is derived from an EMBL/GenBank/DDBJ whole genome shotgun (WGS) entry which is preliminary data.</text>
</comment>
<protein>
    <recommendedName>
        <fullName evidence="9">Transcription factor Pcc1</fullName>
    </recommendedName>
</protein>
<dbReference type="GO" id="GO:0070525">
    <property type="term" value="P:tRNA threonylcarbamoyladenosine metabolic process"/>
    <property type="evidence" value="ECO:0007669"/>
    <property type="project" value="TreeGrafter"/>
</dbReference>
<dbReference type="Proteomes" id="UP001465755">
    <property type="component" value="Unassembled WGS sequence"/>
</dbReference>
<dbReference type="PANTHER" id="PTHR31283">
    <property type="entry name" value="EKC/KEOPS COMPLEX SUBUNIT PCC1 FAMILY MEMBER"/>
    <property type="match status" value="1"/>
</dbReference>
<dbReference type="Gene3D" id="3.30.310.50">
    <property type="entry name" value="Alpha-D-phosphohexomutase, C-terminal domain"/>
    <property type="match status" value="1"/>
</dbReference>
<dbReference type="GO" id="GO:0000408">
    <property type="term" value="C:EKC/KEOPS complex"/>
    <property type="evidence" value="ECO:0007669"/>
    <property type="project" value="TreeGrafter"/>
</dbReference>
<reference evidence="7 8" key="1">
    <citation type="journal article" date="2024" name="Nat. Commun.">
        <title>Phylogenomics reveals the evolutionary origins of lichenization in chlorophyte algae.</title>
        <authorList>
            <person name="Puginier C."/>
            <person name="Libourel C."/>
            <person name="Otte J."/>
            <person name="Skaloud P."/>
            <person name="Haon M."/>
            <person name="Grisel S."/>
            <person name="Petersen M."/>
            <person name="Berrin J.G."/>
            <person name="Delaux P.M."/>
            <person name="Dal Grande F."/>
            <person name="Keller J."/>
        </authorList>
    </citation>
    <scope>NUCLEOTIDE SEQUENCE [LARGE SCALE GENOMIC DNA]</scope>
    <source>
        <strain evidence="7 8">SAG 2036</strain>
    </source>
</reference>
<dbReference type="GO" id="GO:0005634">
    <property type="term" value="C:nucleus"/>
    <property type="evidence" value="ECO:0007669"/>
    <property type="project" value="UniProtKB-SubCell"/>
</dbReference>
<evidence type="ECO:0000313" key="8">
    <source>
        <dbReference type="Proteomes" id="UP001465755"/>
    </source>
</evidence>
<gene>
    <name evidence="7" type="ORF">WJX73_009385</name>
</gene>
<organism evidence="7 8">
    <name type="scientific">Symbiochloris irregularis</name>
    <dbReference type="NCBI Taxonomy" id="706552"/>
    <lineage>
        <taxon>Eukaryota</taxon>
        <taxon>Viridiplantae</taxon>
        <taxon>Chlorophyta</taxon>
        <taxon>core chlorophytes</taxon>
        <taxon>Trebouxiophyceae</taxon>
        <taxon>Trebouxiales</taxon>
        <taxon>Trebouxiaceae</taxon>
        <taxon>Symbiochloris</taxon>
    </lineage>
</organism>
<evidence type="ECO:0000256" key="5">
    <source>
        <dbReference type="ARBA" id="ARBA00022694"/>
    </source>
</evidence>
<evidence type="ECO:0008006" key="9">
    <source>
        <dbReference type="Google" id="ProtNLM"/>
    </source>
</evidence>
<dbReference type="InterPro" id="IPR015419">
    <property type="entry name" value="CTAG/Pcc1"/>
</dbReference>
<dbReference type="NCBIfam" id="NF011470">
    <property type="entry name" value="PRK14887.1"/>
    <property type="match status" value="1"/>
</dbReference>
<evidence type="ECO:0000256" key="6">
    <source>
        <dbReference type="ARBA" id="ARBA00023242"/>
    </source>
</evidence>
<dbReference type="EMBL" id="JALJOQ010000038">
    <property type="protein sequence ID" value="KAK9806454.1"/>
    <property type="molecule type" value="Genomic_DNA"/>
</dbReference>
<dbReference type="FunFam" id="3.30.310.50:FF:000005">
    <property type="entry name" value="L antigen family member 3"/>
    <property type="match status" value="1"/>
</dbReference>
<keyword evidence="8" id="KW-1185">Reference proteome</keyword>
<evidence type="ECO:0000256" key="3">
    <source>
        <dbReference type="ARBA" id="ARBA00007073"/>
    </source>
</evidence>
<keyword evidence="5" id="KW-0819">tRNA processing</keyword>
<comment type="similarity">
    <text evidence="3">Belongs to the CTAG/PCC1 family.</text>
</comment>
<evidence type="ECO:0000256" key="2">
    <source>
        <dbReference type="ARBA" id="ARBA00004496"/>
    </source>
</evidence>
<evidence type="ECO:0000256" key="1">
    <source>
        <dbReference type="ARBA" id="ARBA00004123"/>
    </source>
</evidence>
<evidence type="ECO:0000256" key="4">
    <source>
        <dbReference type="ARBA" id="ARBA00022490"/>
    </source>
</evidence>
<dbReference type="PANTHER" id="PTHR31283:SF5">
    <property type="entry name" value="EKC_KEOPS COMPLEX SUBUNIT LAGE3"/>
    <property type="match status" value="1"/>
</dbReference>
<dbReference type="GO" id="GO:0005737">
    <property type="term" value="C:cytoplasm"/>
    <property type="evidence" value="ECO:0007669"/>
    <property type="project" value="UniProtKB-SubCell"/>
</dbReference>
<proteinExistence type="inferred from homology"/>
<comment type="subcellular location">
    <subcellularLocation>
        <location evidence="2">Cytoplasm</location>
    </subcellularLocation>
    <subcellularLocation>
        <location evidence="1">Nucleus</location>
    </subcellularLocation>
</comment>
<dbReference type="Pfam" id="PF09341">
    <property type="entry name" value="Pcc1"/>
    <property type="match status" value="1"/>
</dbReference>
<keyword evidence="6" id="KW-0539">Nucleus</keyword>
<name>A0AAW1P9U3_9CHLO</name>
<dbReference type="AlphaFoldDB" id="A0AAW1P9U3"/>